<evidence type="ECO:0000256" key="2">
    <source>
        <dbReference type="ARBA" id="ARBA00002631"/>
    </source>
</evidence>
<evidence type="ECO:0000256" key="1">
    <source>
        <dbReference type="ARBA" id="ARBA00001400"/>
    </source>
</evidence>
<evidence type="ECO:0000313" key="9">
    <source>
        <dbReference type="EMBL" id="SPW31200.1"/>
    </source>
</evidence>
<dbReference type="CDD" id="cd10027">
    <property type="entry name" value="UDG-F1-like"/>
    <property type="match status" value="1"/>
</dbReference>
<evidence type="ECO:0000313" key="10">
    <source>
        <dbReference type="Proteomes" id="UP000249886"/>
    </source>
</evidence>
<keyword evidence="5 8" id="KW-0227">DNA damage</keyword>
<dbReference type="RefSeq" id="WP_005527365.1">
    <property type="nucleotide sequence ID" value="NZ_CAUUEQ010000065.1"/>
</dbReference>
<dbReference type="HAMAP" id="MF_00148">
    <property type="entry name" value="UDG"/>
    <property type="match status" value="1"/>
</dbReference>
<sequence length="250" mass="27411">MTNQFNQQEDLFSSAHQPLTTNGDYFSTLNIDDSWRQVLAPIAPDINAMGDFLAAEQAAGYTIAPPEEDRWRAFRYPFDKVTVLIVGQDPYPTPGHAMGLSFSLRPEVKPLAKSLVNIFAELQSDLGVDRPRNGDLSAWSDQGVMLLNRVLSVRAQTGGAGSHRKKGWEKITDHVITSLVNRGTPLVAILWGKDAQSLSPLLSGHPNVKQIKSVHPSPLSASRGFFGSRPFTTANYYLGKLGAPQVNWAL</sequence>
<comment type="caution">
    <text evidence="9">The sequence shown here is derived from an EMBL/GenBank/DDBJ whole genome shotgun (WGS) entry which is preliminary data.</text>
</comment>
<dbReference type="SMART" id="SM00987">
    <property type="entry name" value="UreE_C"/>
    <property type="match status" value="1"/>
</dbReference>
<dbReference type="SUPFAM" id="SSF52141">
    <property type="entry name" value="Uracil-DNA glycosylase-like"/>
    <property type="match status" value="1"/>
</dbReference>
<proteinExistence type="inferred from homology"/>
<comment type="catalytic activity">
    <reaction evidence="1 8">
        <text>Hydrolyzes single-stranded DNA or mismatched double-stranded DNA and polynucleotides, releasing free uracil.</text>
        <dbReference type="EC" id="3.2.2.27"/>
    </reaction>
</comment>
<dbReference type="EMBL" id="UARK01000025">
    <property type="protein sequence ID" value="SPW31200.1"/>
    <property type="molecule type" value="Genomic_DNA"/>
</dbReference>
<dbReference type="PANTHER" id="PTHR11264">
    <property type="entry name" value="URACIL-DNA GLYCOSYLASE"/>
    <property type="match status" value="1"/>
</dbReference>
<evidence type="ECO:0000256" key="7">
    <source>
        <dbReference type="ARBA" id="ARBA00023204"/>
    </source>
</evidence>
<evidence type="ECO:0000256" key="8">
    <source>
        <dbReference type="HAMAP-Rule" id="MF_00148"/>
    </source>
</evidence>
<dbReference type="GO" id="GO:0097510">
    <property type="term" value="P:base-excision repair, AP site formation via deaminated base removal"/>
    <property type="evidence" value="ECO:0007669"/>
    <property type="project" value="TreeGrafter"/>
</dbReference>
<keyword evidence="6 8" id="KW-0378">Hydrolase</keyword>
<reference evidence="9 10" key="1">
    <citation type="submission" date="2018-06" db="EMBL/GenBank/DDBJ databases">
        <authorList>
            <consortium name="Pathogen Informatics"/>
            <person name="Doyle S."/>
        </authorList>
    </citation>
    <scope>NUCLEOTIDE SEQUENCE [LARGE SCALE GENOMIC DNA]</scope>
    <source>
        <strain evidence="9 10">NCTC10254</strain>
    </source>
</reference>
<dbReference type="PANTHER" id="PTHR11264:SF0">
    <property type="entry name" value="URACIL-DNA GLYCOSYLASE"/>
    <property type="match status" value="1"/>
</dbReference>
<dbReference type="GeneID" id="84574836"/>
<dbReference type="InterPro" id="IPR002043">
    <property type="entry name" value="UDG_fam1"/>
</dbReference>
<dbReference type="InterPro" id="IPR005122">
    <property type="entry name" value="Uracil-DNA_glycosylase-like"/>
</dbReference>
<dbReference type="Gene3D" id="3.40.470.10">
    <property type="entry name" value="Uracil-DNA glycosylase-like domain"/>
    <property type="match status" value="1"/>
</dbReference>
<dbReference type="GO" id="GO:0005737">
    <property type="term" value="C:cytoplasm"/>
    <property type="evidence" value="ECO:0007669"/>
    <property type="project" value="UniProtKB-SubCell"/>
</dbReference>
<dbReference type="NCBIfam" id="TIGR00628">
    <property type="entry name" value="ung"/>
    <property type="match status" value="1"/>
</dbReference>
<evidence type="ECO:0000256" key="5">
    <source>
        <dbReference type="ARBA" id="ARBA00022763"/>
    </source>
</evidence>
<comment type="subcellular location">
    <subcellularLocation>
        <location evidence="8">Cytoplasm</location>
    </subcellularLocation>
</comment>
<keyword evidence="7 8" id="KW-0234">DNA repair</keyword>
<dbReference type="SMART" id="SM00986">
    <property type="entry name" value="UDG"/>
    <property type="match status" value="1"/>
</dbReference>
<dbReference type="InterPro" id="IPR036895">
    <property type="entry name" value="Uracil-DNA_glycosylase-like_sf"/>
</dbReference>
<dbReference type="NCBIfam" id="NF003588">
    <property type="entry name" value="PRK05254.1-1"/>
    <property type="match status" value="1"/>
</dbReference>
<comment type="function">
    <text evidence="2 8">Excises uracil residues from the DNA which can arise as a result of misincorporation of dUMP residues by DNA polymerase or due to deamination of cytosine.</text>
</comment>
<protein>
    <recommendedName>
        <fullName evidence="4 8">Uracil-DNA glycosylase</fullName>
        <shortName evidence="8">UDG</shortName>
        <ecNumber evidence="4 8">3.2.2.27</ecNumber>
    </recommendedName>
</protein>
<dbReference type="GO" id="GO:0004844">
    <property type="term" value="F:uracil DNA N-glycosylase activity"/>
    <property type="evidence" value="ECO:0007669"/>
    <property type="project" value="UniProtKB-UniRule"/>
</dbReference>
<gene>
    <name evidence="8 9" type="primary">ung</name>
    <name evidence="9" type="ORF">NCTC10254_02003</name>
</gene>
<keyword evidence="9" id="KW-0326">Glycosidase</keyword>
<dbReference type="EC" id="3.2.2.27" evidence="4 8"/>
<name>A0A3S4YWQ2_9CORY</name>
<evidence type="ECO:0000256" key="4">
    <source>
        <dbReference type="ARBA" id="ARBA00012030"/>
    </source>
</evidence>
<dbReference type="Proteomes" id="UP000249886">
    <property type="component" value="Unassembled WGS sequence"/>
</dbReference>
<feature type="active site" description="Proton acceptor" evidence="8">
    <location>
        <position position="89"/>
    </location>
</feature>
<dbReference type="Pfam" id="PF03167">
    <property type="entry name" value="UDG"/>
    <property type="match status" value="1"/>
</dbReference>
<dbReference type="NCBIfam" id="NF003592">
    <property type="entry name" value="PRK05254.1-5"/>
    <property type="match status" value="1"/>
</dbReference>
<accession>A0A3S4YWQ2</accession>
<organism evidence="9 10">
    <name type="scientific">Corynebacterium matruchotii</name>
    <dbReference type="NCBI Taxonomy" id="43768"/>
    <lineage>
        <taxon>Bacteria</taxon>
        <taxon>Bacillati</taxon>
        <taxon>Actinomycetota</taxon>
        <taxon>Actinomycetes</taxon>
        <taxon>Mycobacteriales</taxon>
        <taxon>Corynebacteriaceae</taxon>
        <taxon>Corynebacterium</taxon>
    </lineage>
</organism>
<evidence type="ECO:0000256" key="6">
    <source>
        <dbReference type="ARBA" id="ARBA00022801"/>
    </source>
</evidence>
<keyword evidence="8" id="KW-0963">Cytoplasm</keyword>
<comment type="similarity">
    <text evidence="3 8">Belongs to the uracil-DNA glycosylase (UDG) superfamily. UNG family.</text>
</comment>
<evidence type="ECO:0000256" key="3">
    <source>
        <dbReference type="ARBA" id="ARBA00008184"/>
    </source>
</evidence>
<dbReference type="AlphaFoldDB" id="A0A3S4YWQ2"/>